<dbReference type="NCBIfam" id="TIGR03936">
    <property type="entry name" value="sam_1_link_chp"/>
    <property type="match status" value="1"/>
</dbReference>
<keyword evidence="3" id="KW-1185">Reference proteome</keyword>
<name>A0A7W8H8Q8_9FIRM</name>
<dbReference type="AlphaFoldDB" id="A0A7W8H8Q8"/>
<evidence type="ECO:0000313" key="3">
    <source>
        <dbReference type="Proteomes" id="UP000543642"/>
    </source>
</evidence>
<organism evidence="2 3">
    <name type="scientific">Catenibacillus scindens</name>
    <dbReference type="NCBI Taxonomy" id="673271"/>
    <lineage>
        <taxon>Bacteria</taxon>
        <taxon>Bacillati</taxon>
        <taxon>Bacillota</taxon>
        <taxon>Clostridia</taxon>
        <taxon>Lachnospirales</taxon>
        <taxon>Lachnospiraceae</taxon>
        <taxon>Catenibacillus</taxon>
    </lineage>
</organism>
<evidence type="ECO:0000259" key="1">
    <source>
        <dbReference type="Pfam" id="PF10105"/>
    </source>
</evidence>
<comment type="caution">
    <text evidence="2">The sequence shown here is derived from an EMBL/GenBank/DDBJ whole genome shotgun (WGS) entry which is preliminary data.</text>
</comment>
<dbReference type="InterPro" id="IPR018768">
    <property type="entry name" value="DUF2344"/>
</dbReference>
<dbReference type="RefSeq" id="WP_183771891.1">
    <property type="nucleotide sequence ID" value="NZ_JACHFW010000002.1"/>
</dbReference>
<reference evidence="2 3" key="1">
    <citation type="submission" date="2020-08" db="EMBL/GenBank/DDBJ databases">
        <title>Genomic Encyclopedia of Type Strains, Phase IV (KMG-IV): sequencing the most valuable type-strain genomes for metagenomic binning, comparative biology and taxonomic classification.</title>
        <authorList>
            <person name="Goeker M."/>
        </authorList>
    </citation>
    <scope>NUCLEOTIDE SEQUENCE [LARGE SCALE GENOMIC DNA]</scope>
    <source>
        <strain evidence="2 3">DSM 106146</strain>
    </source>
</reference>
<dbReference type="Proteomes" id="UP000543642">
    <property type="component" value="Unassembled WGS sequence"/>
</dbReference>
<sequence>MKVRIKFSKKGIMKFIGHLDMMRYFQKAFRRSGIDISYSQGFSPHQLISFAAPLGVGLTSRGEYMDIMMGTGTNSRKMAELLNAQMVEGVEILSCRQIEDETKHSNAMAILAAADYEVFFKDPDFFDRDMEMSFRAFMGQSHIPTVRKTKKGQREIDLKNLIYKWDIKDGHIFMRLATGSVDNLKPEFVIETFLQSLGKNAELSALDICRLEMYAKAEDGSFISLEDLGKDIP</sequence>
<accession>A0A7W8H8Q8</accession>
<evidence type="ECO:0000313" key="2">
    <source>
        <dbReference type="EMBL" id="MBB5263788.1"/>
    </source>
</evidence>
<protein>
    <submittedName>
        <fullName evidence="2">Radical SAM-linked protein</fullName>
    </submittedName>
</protein>
<dbReference type="EMBL" id="JACHFW010000002">
    <property type="protein sequence ID" value="MBB5263788.1"/>
    <property type="molecule type" value="Genomic_DNA"/>
</dbReference>
<gene>
    <name evidence="2" type="ORF">HNP82_000886</name>
</gene>
<feature type="domain" description="DUF2344" evidence="1">
    <location>
        <begin position="2"/>
        <end position="186"/>
    </location>
</feature>
<proteinExistence type="predicted"/>
<dbReference type="Pfam" id="PF10105">
    <property type="entry name" value="DUF2344"/>
    <property type="match status" value="1"/>
</dbReference>